<name>A0ABU7GYF2_9SPHI</name>
<feature type="signal peptide" evidence="8">
    <location>
        <begin position="1"/>
        <end position="19"/>
    </location>
</feature>
<dbReference type="InterPro" id="IPR000774">
    <property type="entry name" value="PPIase_FKBP_N"/>
</dbReference>
<dbReference type="Gene3D" id="1.10.287.460">
    <property type="entry name" value="Peptidyl-prolyl cis-trans isomerase, FKBP-type, N-terminal domain"/>
    <property type="match status" value="1"/>
</dbReference>
<comment type="catalytic activity">
    <reaction evidence="1 5 6">
        <text>[protein]-peptidylproline (omega=180) = [protein]-peptidylproline (omega=0)</text>
        <dbReference type="Rhea" id="RHEA:16237"/>
        <dbReference type="Rhea" id="RHEA-COMP:10747"/>
        <dbReference type="Rhea" id="RHEA-COMP:10748"/>
        <dbReference type="ChEBI" id="CHEBI:83833"/>
        <dbReference type="ChEBI" id="CHEBI:83834"/>
        <dbReference type="EC" id="5.2.1.8"/>
    </reaction>
</comment>
<evidence type="ECO:0000256" key="5">
    <source>
        <dbReference type="PROSITE-ProRule" id="PRU00277"/>
    </source>
</evidence>
<dbReference type="InterPro" id="IPR001179">
    <property type="entry name" value="PPIase_FKBP_dom"/>
</dbReference>
<evidence type="ECO:0000256" key="3">
    <source>
        <dbReference type="ARBA" id="ARBA00023110"/>
    </source>
</evidence>
<reference evidence="10 11" key="1">
    <citation type="submission" date="2024-01" db="EMBL/GenBank/DDBJ databases">
        <title>Pedobacter sp. nov., isolated from oil-contaminated soil.</title>
        <authorList>
            <person name="Le N.T.T."/>
        </authorList>
    </citation>
    <scope>NUCLEOTIDE SEQUENCE [LARGE SCALE GENOMIC DNA]</scope>
    <source>
        <strain evidence="10 11">VNH31</strain>
    </source>
</reference>
<proteinExistence type="inferred from homology"/>
<evidence type="ECO:0000259" key="9">
    <source>
        <dbReference type="PROSITE" id="PS50059"/>
    </source>
</evidence>
<dbReference type="SUPFAM" id="SSF54534">
    <property type="entry name" value="FKBP-like"/>
    <property type="match status" value="1"/>
</dbReference>
<gene>
    <name evidence="10" type="ORF">VRU49_01335</name>
</gene>
<dbReference type="EC" id="5.2.1.8" evidence="6"/>
<dbReference type="Pfam" id="PF01346">
    <property type="entry name" value="FKBP_N"/>
    <property type="match status" value="1"/>
</dbReference>
<evidence type="ECO:0000313" key="11">
    <source>
        <dbReference type="Proteomes" id="UP001337681"/>
    </source>
</evidence>
<dbReference type="Gene3D" id="3.10.50.40">
    <property type="match status" value="1"/>
</dbReference>
<evidence type="ECO:0000313" key="10">
    <source>
        <dbReference type="EMBL" id="MEE1884049.1"/>
    </source>
</evidence>
<protein>
    <recommendedName>
        <fullName evidence="6">Peptidyl-prolyl cis-trans isomerase</fullName>
        <ecNumber evidence="6">5.2.1.8</ecNumber>
    </recommendedName>
</protein>
<dbReference type="PROSITE" id="PS50059">
    <property type="entry name" value="FKBP_PPIASE"/>
    <property type="match status" value="1"/>
</dbReference>
<dbReference type="EMBL" id="JAZDQU010000001">
    <property type="protein sequence ID" value="MEE1884049.1"/>
    <property type="molecule type" value="Genomic_DNA"/>
</dbReference>
<comment type="similarity">
    <text evidence="2 6">Belongs to the FKBP-type PPIase family.</text>
</comment>
<dbReference type="PANTHER" id="PTHR43811">
    <property type="entry name" value="FKBP-TYPE PEPTIDYL-PROLYL CIS-TRANS ISOMERASE FKPA"/>
    <property type="match status" value="1"/>
</dbReference>
<feature type="domain" description="PPIase FKBP-type" evidence="9">
    <location>
        <begin position="174"/>
        <end position="260"/>
    </location>
</feature>
<keyword evidence="3 5" id="KW-0697">Rotamase</keyword>
<dbReference type="RefSeq" id="WP_330144967.1">
    <property type="nucleotide sequence ID" value="NZ_JAZDQU010000001.1"/>
</dbReference>
<dbReference type="Proteomes" id="UP001337681">
    <property type="component" value="Unassembled WGS sequence"/>
</dbReference>
<evidence type="ECO:0000256" key="1">
    <source>
        <dbReference type="ARBA" id="ARBA00000971"/>
    </source>
</evidence>
<evidence type="ECO:0000256" key="2">
    <source>
        <dbReference type="ARBA" id="ARBA00006577"/>
    </source>
</evidence>
<dbReference type="GO" id="GO:0003755">
    <property type="term" value="F:peptidyl-prolyl cis-trans isomerase activity"/>
    <property type="evidence" value="ECO:0007669"/>
    <property type="project" value="UniProtKB-EC"/>
</dbReference>
<keyword evidence="11" id="KW-1185">Reference proteome</keyword>
<accession>A0ABU7GYF2</accession>
<dbReference type="InterPro" id="IPR046357">
    <property type="entry name" value="PPIase_dom_sf"/>
</dbReference>
<sequence length="264" mass="28836">MKKIFSVIILSGLSFIAIAQNKTTPAKTTPTKASPIKSTPTKTTTTAPKTAVKTTPAPIVKQPLTVVDTASYGFGVSLGGNLKMSGVKTLNFELVNQGIIDSFKDSELKFTSEQIQSAIKTVFEALSKEKFASIIAENQKFFEQNKTQEGVKSTESGIQYQIIKEGNGSKPTLIDTVTVHYKGSLLDGREFDSSYERQQPATFPLNKVIPGWSESVMLMNEGAIYRVWIPADLGYGERGAGEDIPPYSTLIFEIELIKVSKPQN</sequence>
<feature type="chain" id="PRO_5046984701" description="Peptidyl-prolyl cis-trans isomerase" evidence="8">
    <location>
        <begin position="20"/>
        <end position="264"/>
    </location>
</feature>
<keyword evidence="8" id="KW-0732">Signal</keyword>
<evidence type="ECO:0000256" key="8">
    <source>
        <dbReference type="SAM" id="SignalP"/>
    </source>
</evidence>
<evidence type="ECO:0000256" key="7">
    <source>
        <dbReference type="SAM" id="MobiDB-lite"/>
    </source>
</evidence>
<feature type="region of interest" description="Disordered" evidence="7">
    <location>
        <begin position="25"/>
        <end position="50"/>
    </location>
</feature>
<organism evidence="10 11">
    <name type="scientific">Pedobacter flavus</name>
    <dbReference type="NCBI Taxonomy" id="3113906"/>
    <lineage>
        <taxon>Bacteria</taxon>
        <taxon>Pseudomonadati</taxon>
        <taxon>Bacteroidota</taxon>
        <taxon>Sphingobacteriia</taxon>
        <taxon>Sphingobacteriales</taxon>
        <taxon>Sphingobacteriaceae</taxon>
        <taxon>Pedobacter</taxon>
    </lineage>
</organism>
<comment type="caution">
    <text evidence="10">The sequence shown here is derived from an EMBL/GenBank/DDBJ whole genome shotgun (WGS) entry which is preliminary data.</text>
</comment>
<dbReference type="Pfam" id="PF00254">
    <property type="entry name" value="FKBP_C"/>
    <property type="match status" value="1"/>
</dbReference>
<dbReference type="PANTHER" id="PTHR43811:SF19">
    <property type="entry name" value="39 KDA FK506-BINDING NUCLEAR PROTEIN"/>
    <property type="match status" value="1"/>
</dbReference>
<keyword evidence="4 5" id="KW-0413">Isomerase</keyword>
<evidence type="ECO:0000256" key="6">
    <source>
        <dbReference type="RuleBase" id="RU003915"/>
    </source>
</evidence>
<evidence type="ECO:0000256" key="4">
    <source>
        <dbReference type="ARBA" id="ARBA00023235"/>
    </source>
</evidence>
<dbReference type="InterPro" id="IPR036944">
    <property type="entry name" value="PPIase_FKBP_N_sf"/>
</dbReference>